<dbReference type="CDD" id="cd06550">
    <property type="entry name" value="TM_ABC_iron-siderophores_like"/>
    <property type="match status" value="1"/>
</dbReference>
<accession>L1NC65</accession>
<feature type="transmembrane region" description="Helical" evidence="8">
    <location>
        <begin position="287"/>
        <end position="309"/>
    </location>
</feature>
<feature type="transmembrane region" description="Helical" evidence="8">
    <location>
        <begin position="357"/>
        <end position="376"/>
    </location>
</feature>
<keyword evidence="4" id="KW-1003">Cell membrane</keyword>
<evidence type="ECO:0000256" key="3">
    <source>
        <dbReference type="ARBA" id="ARBA00022448"/>
    </source>
</evidence>
<comment type="caution">
    <text evidence="9">The sequence shown here is derived from an EMBL/GenBank/DDBJ whole genome shotgun (WGS) entry which is preliminary data.</text>
</comment>
<dbReference type="PANTHER" id="PTHR30472:SF41">
    <property type="entry name" value="TRANSPORT SYSTEM PERMEASE PROTEIN"/>
    <property type="match status" value="1"/>
</dbReference>
<dbReference type="InterPro" id="IPR000522">
    <property type="entry name" value="ABC_transptr_permease_BtuC"/>
</dbReference>
<feature type="transmembrane region" description="Helical" evidence="8">
    <location>
        <begin position="53"/>
        <end position="73"/>
    </location>
</feature>
<organism evidence="9 10">
    <name type="scientific">Hoylesella saccharolytica F0055</name>
    <dbReference type="NCBI Taxonomy" id="1127699"/>
    <lineage>
        <taxon>Bacteria</taxon>
        <taxon>Pseudomonadati</taxon>
        <taxon>Bacteroidota</taxon>
        <taxon>Bacteroidia</taxon>
        <taxon>Bacteroidales</taxon>
        <taxon>Prevotellaceae</taxon>
        <taxon>Hoylesella</taxon>
    </lineage>
</organism>
<keyword evidence="5 8" id="KW-0812">Transmembrane</keyword>
<feature type="transmembrane region" description="Helical" evidence="8">
    <location>
        <begin position="195"/>
        <end position="219"/>
    </location>
</feature>
<dbReference type="Pfam" id="PF01032">
    <property type="entry name" value="FecCD"/>
    <property type="match status" value="1"/>
</dbReference>
<comment type="similarity">
    <text evidence="2">Belongs to the binding-protein-dependent transport system permease family. FecCD subfamily.</text>
</comment>
<evidence type="ECO:0000313" key="10">
    <source>
        <dbReference type="Proteomes" id="UP000010433"/>
    </source>
</evidence>
<dbReference type="PANTHER" id="PTHR30472">
    <property type="entry name" value="FERRIC ENTEROBACTIN TRANSPORT SYSTEM PERMEASE PROTEIN"/>
    <property type="match status" value="1"/>
</dbReference>
<keyword evidence="3" id="KW-0813">Transport</keyword>
<dbReference type="PATRIC" id="fig|1127699.3.peg.1018"/>
<evidence type="ECO:0000256" key="8">
    <source>
        <dbReference type="SAM" id="Phobius"/>
    </source>
</evidence>
<dbReference type="GO" id="GO:0022857">
    <property type="term" value="F:transmembrane transporter activity"/>
    <property type="evidence" value="ECO:0007669"/>
    <property type="project" value="InterPro"/>
</dbReference>
<keyword evidence="7 8" id="KW-0472">Membrane</keyword>
<name>L1NC65_9BACT</name>
<comment type="subcellular location">
    <subcellularLocation>
        <location evidence="1">Cell membrane</location>
        <topology evidence="1">Multi-pass membrane protein</topology>
    </subcellularLocation>
</comment>
<feature type="transmembrane region" description="Helical" evidence="8">
    <location>
        <begin position="135"/>
        <end position="155"/>
    </location>
</feature>
<evidence type="ECO:0000256" key="2">
    <source>
        <dbReference type="ARBA" id="ARBA00007935"/>
    </source>
</evidence>
<evidence type="ECO:0000256" key="7">
    <source>
        <dbReference type="ARBA" id="ARBA00023136"/>
    </source>
</evidence>
<dbReference type="GO" id="GO:0005886">
    <property type="term" value="C:plasma membrane"/>
    <property type="evidence" value="ECO:0007669"/>
    <property type="project" value="UniProtKB-SubCell"/>
</dbReference>
<feature type="transmembrane region" description="Helical" evidence="8">
    <location>
        <begin position="161"/>
        <end position="188"/>
    </location>
</feature>
<dbReference type="InterPro" id="IPR037294">
    <property type="entry name" value="ABC_BtuC-like"/>
</dbReference>
<proteinExistence type="inferred from homology"/>
<dbReference type="Proteomes" id="UP000010433">
    <property type="component" value="Unassembled WGS sequence"/>
</dbReference>
<feature type="transmembrane region" description="Helical" evidence="8">
    <location>
        <begin position="103"/>
        <end position="123"/>
    </location>
</feature>
<feature type="transmembrane region" description="Helical" evidence="8">
    <location>
        <begin position="329"/>
        <end position="350"/>
    </location>
</feature>
<dbReference type="STRING" id="1127699.HMPREF9151_01103"/>
<evidence type="ECO:0000256" key="4">
    <source>
        <dbReference type="ARBA" id="ARBA00022475"/>
    </source>
</evidence>
<evidence type="ECO:0000313" key="9">
    <source>
        <dbReference type="EMBL" id="EKY01119.1"/>
    </source>
</evidence>
<keyword evidence="6 8" id="KW-1133">Transmembrane helix</keyword>
<feature type="transmembrane region" description="Helical" evidence="8">
    <location>
        <begin position="239"/>
        <end position="261"/>
    </location>
</feature>
<dbReference type="HOGENOM" id="CLU_013016_0_0_10"/>
<keyword evidence="10" id="KW-1185">Reference proteome</keyword>
<dbReference type="SUPFAM" id="SSF81345">
    <property type="entry name" value="ABC transporter involved in vitamin B12 uptake, BtuC"/>
    <property type="match status" value="1"/>
</dbReference>
<protein>
    <submittedName>
        <fullName evidence="9">Putative vitamin B12 import system permease protein BtuC</fullName>
    </submittedName>
</protein>
<evidence type="ECO:0000256" key="1">
    <source>
        <dbReference type="ARBA" id="ARBA00004651"/>
    </source>
</evidence>
<dbReference type="AlphaFoldDB" id="L1NC65"/>
<dbReference type="Gene3D" id="1.10.3470.10">
    <property type="entry name" value="ABC transporter involved in vitamin B12 uptake, BtuC"/>
    <property type="match status" value="1"/>
</dbReference>
<evidence type="ECO:0000256" key="6">
    <source>
        <dbReference type="ARBA" id="ARBA00022989"/>
    </source>
</evidence>
<dbReference type="GO" id="GO:0033214">
    <property type="term" value="P:siderophore-iron import into cell"/>
    <property type="evidence" value="ECO:0007669"/>
    <property type="project" value="TreeGrafter"/>
</dbReference>
<gene>
    <name evidence="9" type="ORF">HMPREF9151_01103</name>
</gene>
<reference evidence="9 10" key="1">
    <citation type="submission" date="2012-05" db="EMBL/GenBank/DDBJ databases">
        <authorList>
            <person name="Weinstock G."/>
            <person name="Sodergren E."/>
            <person name="Lobos E.A."/>
            <person name="Fulton L."/>
            <person name="Fulton R."/>
            <person name="Courtney L."/>
            <person name="Fronick C."/>
            <person name="O'Laughlin M."/>
            <person name="Godfrey J."/>
            <person name="Wilson R.M."/>
            <person name="Miner T."/>
            <person name="Farmer C."/>
            <person name="Delehaunty K."/>
            <person name="Cordes M."/>
            <person name="Minx P."/>
            <person name="Tomlinson C."/>
            <person name="Chen J."/>
            <person name="Wollam A."/>
            <person name="Pepin K.H."/>
            <person name="Bhonagiri V."/>
            <person name="Zhang X."/>
            <person name="Suruliraj S."/>
            <person name="Warren W."/>
            <person name="Mitreva M."/>
            <person name="Mardis E.R."/>
            <person name="Wilson R.K."/>
        </authorList>
    </citation>
    <scope>NUCLEOTIDE SEQUENCE [LARGE SCALE GENOMIC DNA]</scope>
    <source>
        <strain evidence="9 10">F0055</strain>
    </source>
</reference>
<evidence type="ECO:0000256" key="5">
    <source>
        <dbReference type="ARBA" id="ARBA00022692"/>
    </source>
</evidence>
<sequence length="380" mass="40798">MVARFSLFQLIFGESRREKKKKEKNRNVASAFFHFFTLSPFKCARMNKTLAPYLLLLLLIALLFVLNLFVGSVGIPPGDVLSILLGSFSGSEAWRFIILETRLPQALTALLCGGALSVSGLMLQTAFRNPLAGPGIFGINSGAALGVALVMLWGAGSISLFSIGGFLAILLAAFAGAMLVTLLIFFFSTMVRNSVMLLIIGIMIGYLSSSVISLLNFFATEEGVKSYLIWGMGNFGGVSMQQMPLFAVVTLLALLASLFLIKPLNALLLGEQYAQNLGVNTLRVRHLLLILTGFLTAVTTAFCGPIAFIGLAVPHLARLLIRTENHRSLLPFTLLLGSIVALLCNVLCYLPGSSGIIPLNAVTPLIGAPVVMYVVIKVKK</sequence>
<dbReference type="EMBL" id="AMEP01000075">
    <property type="protein sequence ID" value="EKY01119.1"/>
    <property type="molecule type" value="Genomic_DNA"/>
</dbReference>